<dbReference type="PANTHER" id="PTHR42988">
    <property type="entry name" value="PHOSPHOHYDROLASE"/>
    <property type="match status" value="1"/>
</dbReference>
<comment type="similarity">
    <text evidence="4">Belongs to the cyclic nucleotide phosphodiesterase class-III family.</text>
</comment>
<evidence type="ECO:0000256" key="4">
    <source>
        <dbReference type="ARBA" id="ARBA00025742"/>
    </source>
</evidence>
<dbReference type="PANTHER" id="PTHR42988:SF2">
    <property type="entry name" value="CYCLIC NUCLEOTIDE PHOSPHODIESTERASE CBUA0032-RELATED"/>
    <property type="match status" value="1"/>
</dbReference>
<dbReference type="Proteomes" id="UP001058184">
    <property type="component" value="Chromosome"/>
</dbReference>
<protein>
    <submittedName>
        <fullName evidence="6">Phosphodiesterase</fullName>
    </submittedName>
</protein>
<evidence type="ECO:0000256" key="1">
    <source>
        <dbReference type="ARBA" id="ARBA00022723"/>
    </source>
</evidence>
<dbReference type="InterPro" id="IPR004843">
    <property type="entry name" value="Calcineurin-like_PHP"/>
</dbReference>
<dbReference type="InterPro" id="IPR029052">
    <property type="entry name" value="Metallo-depent_PP-like"/>
</dbReference>
<keyword evidence="3" id="KW-0408">Iron</keyword>
<evidence type="ECO:0000313" key="6">
    <source>
        <dbReference type="EMBL" id="UWQ57022.1"/>
    </source>
</evidence>
<dbReference type="InterPro" id="IPR050884">
    <property type="entry name" value="CNP_phosphodiesterase-III"/>
</dbReference>
<name>A0ABY5WRS5_LEICA</name>
<keyword evidence="2" id="KW-0378">Hydrolase</keyword>
<evidence type="ECO:0000259" key="5">
    <source>
        <dbReference type="Pfam" id="PF00149"/>
    </source>
</evidence>
<keyword evidence="1" id="KW-0479">Metal-binding</keyword>
<gene>
    <name evidence="6" type="ORF">K3722_10760</name>
</gene>
<sequence length="263" mass="28439">MKLIWMSDLHFEADGLVQGHDPRLRLQAAVGYIAEHHADAAACLITGDLVETGSERNYKRLREGLSGLPMPVLPLVGNHDDRRVLRDVLPLPGSAMPGFVQYRADFEDLSVLCLDTLIPGQAAGNLCQERMGWLAAELAALEGRPAIVAMHHPPVKLGLPMLDPDNLQNGNELLDLLAGFPNVLHLLAGHVHRPCSGTARGIPFATAKSVLYQAPPPQPEWDWSSFRPAAEAPALTVLERTETGLTLQQCQFCDYALGAAGAV</sequence>
<feature type="domain" description="Calcineurin-like phosphoesterase" evidence="5">
    <location>
        <begin position="1"/>
        <end position="194"/>
    </location>
</feature>
<evidence type="ECO:0000256" key="3">
    <source>
        <dbReference type="ARBA" id="ARBA00023004"/>
    </source>
</evidence>
<keyword evidence="7" id="KW-1185">Reference proteome</keyword>
<dbReference type="Pfam" id="PF00149">
    <property type="entry name" value="Metallophos"/>
    <property type="match status" value="1"/>
</dbReference>
<dbReference type="SUPFAM" id="SSF56300">
    <property type="entry name" value="Metallo-dependent phosphatases"/>
    <property type="match status" value="1"/>
</dbReference>
<dbReference type="CDD" id="cd07402">
    <property type="entry name" value="MPP_GpdQ"/>
    <property type="match status" value="1"/>
</dbReference>
<dbReference type="RefSeq" id="WP_260000179.1">
    <property type="nucleotide sequence ID" value="NZ_CP081078.1"/>
</dbReference>
<reference evidence="6" key="1">
    <citation type="submission" date="2021-08" db="EMBL/GenBank/DDBJ databases">
        <authorList>
            <person name="Nwanade C."/>
            <person name="Wang M."/>
            <person name="Masoudi A."/>
            <person name="Yu Z."/>
            <person name="Liu J."/>
        </authorList>
    </citation>
    <scope>NUCLEOTIDE SEQUENCE</scope>
    <source>
        <strain evidence="6">S141</strain>
    </source>
</reference>
<dbReference type="Gene3D" id="3.60.21.10">
    <property type="match status" value="1"/>
</dbReference>
<dbReference type="EMBL" id="CP081078">
    <property type="protein sequence ID" value="UWQ57022.1"/>
    <property type="molecule type" value="Genomic_DNA"/>
</dbReference>
<evidence type="ECO:0000313" key="7">
    <source>
        <dbReference type="Proteomes" id="UP001058184"/>
    </source>
</evidence>
<dbReference type="InterPro" id="IPR026575">
    <property type="entry name" value="GpdQ/CpdA-like"/>
</dbReference>
<proteinExistence type="inferred from homology"/>
<organism evidence="6 7">
    <name type="scientific">Leisingera caerulea</name>
    <name type="common">Phaeobacter caeruleus</name>
    <dbReference type="NCBI Taxonomy" id="506591"/>
    <lineage>
        <taxon>Bacteria</taxon>
        <taxon>Pseudomonadati</taxon>
        <taxon>Pseudomonadota</taxon>
        <taxon>Alphaproteobacteria</taxon>
        <taxon>Rhodobacterales</taxon>
        <taxon>Roseobacteraceae</taxon>
        <taxon>Leisingera</taxon>
    </lineage>
</organism>
<accession>A0ABY5WRS5</accession>
<evidence type="ECO:0000256" key="2">
    <source>
        <dbReference type="ARBA" id="ARBA00022801"/>
    </source>
</evidence>